<name>X1IMM4_9ZZZZ</name>
<dbReference type="Gene3D" id="3.40.50.300">
    <property type="entry name" value="P-loop containing nucleotide triphosphate hydrolases"/>
    <property type="match status" value="1"/>
</dbReference>
<evidence type="ECO:0000259" key="5">
    <source>
        <dbReference type="PROSITE" id="PS51192"/>
    </source>
</evidence>
<dbReference type="GO" id="GO:0005524">
    <property type="term" value="F:ATP binding"/>
    <property type="evidence" value="ECO:0007669"/>
    <property type="project" value="UniProtKB-KW"/>
</dbReference>
<proteinExistence type="predicted"/>
<evidence type="ECO:0000256" key="3">
    <source>
        <dbReference type="ARBA" id="ARBA00022806"/>
    </source>
</evidence>
<evidence type="ECO:0000256" key="2">
    <source>
        <dbReference type="ARBA" id="ARBA00022801"/>
    </source>
</evidence>
<dbReference type="EMBL" id="BARU01029476">
    <property type="protein sequence ID" value="GAH67379.1"/>
    <property type="molecule type" value="Genomic_DNA"/>
</dbReference>
<reference evidence="6" key="1">
    <citation type="journal article" date="2014" name="Front. Microbiol.">
        <title>High frequency of phylogenetically diverse reductive dehalogenase-homologous genes in deep subseafloor sedimentary metagenomes.</title>
        <authorList>
            <person name="Kawai M."/>
            <person name="Futagami T."/>
            <person name="Toyoda A."/>
            <person name="Takaki Y."/>
            <person name="Nishi S."/>
            <person name="Hori S."/>
            <person name="Arai W."/>
            <person name="Tsubouchi T."/>
            <person name="Morono Y."/>
            <person name="Uchiyama I."/>
            <person name="Ito T."/>
            <person name="Fujiyama A."/>
            <person name="Inagaki F."/>
            <person name="Takami H."/>
        </authorList>
    </citation>
    <scope>NUCLEOTIDE SEQUENCE</scope>
    <source>
        <strain evidence="6">Expedition CK06-06</strain>
    </source>
</reference>
<keyword evidence="2" id="KW-0378">Hydrolase</keyword>
<feature type="non-terminal residue" evidence="6">
    <location>
        <position position="266"/>
    </location>
</feature>
<dbReference type="CDD" id="cd17926">
    <property type="entry name" value="DEXHc_RE"/>
    <property type="match status" value="1"/>
</dbReference>
<evidence type="ECO:0000313" key="6">
    <source>
        <dbReference type="EMBL" id="GAH67379.1"/>
    </source>
</evidence>
<feature type="domain" description="Helicase ATP-binding" evidence="5">
    <location>
        <begin position="15"/>
        <end position="175"/>
    </location>
</feature>
<dbReference type="Pfam" id="PF04851">
    <property type="entry name" value="ResIII"/>
    <property type="match status" value="1"/>
</dbReference>
<accession>X1IMM4</accession>
<organism evidence="6">
    <name type="scientific">marine sediment metagenome</name>
    <dbReference type="NCBI Taxonomy" id="412755"/>
    <lineage>
        <taxon>unclassified sequences</taxon>
        <taxon>metagenomes</taxon>
        <taxon>ecological metagenomes</taxon>
    </lineage>
</organism>
<dbReference type="InterPro" id="IPR050615">
    <property type="entry name" value="ATP-dep_DNA_Helicase"/>
</dbReference>
<dbReference type="GO" id="GO:0004386">
    <property type="term" value="F:helicase activity"/>
    <property type="evidence" value="ECO:0007669"/>
    <property type="project" value="UniProtKB-KW"/>
</dbReference>
<keyword evidence="3" id="KW-0347">Helicase</keyword>
<dbReference type="GO" id="GO:0003677">
    <property type="term" value="F:DNA binding"/>
    <property type="evidence" value="ECO:0007669"/>
    <property type="project" value="InterPro"/>
</dbReference>
<dbReference type="SUPFAM" id="SSF52540">
    <property type="entry name" value="P-loop containing nucleoside triphosphate hydrolases"/>
    <property type="match status" value="1"/>
</dbReference>
<dbReference type="PANTHER" id="PTHR11274">
    <property type="entry name" value="RAD25/XP-B DNA REPAIR HELICASE"/>
    <property type="match status" value="1"/>
</dbReference>
<dbReference type="InterPro" id="IPR027417">
    <property type="entry name" value="P-loop_NTPase"/>
</dbReference>
<dbReference type="GO" id="GO:0016787">
    <property type="term" value="F:hydrolase activity"/>
    <property type="evidence" value="ECO:0007669"/>
    <property type="project" value="UniProtKB-KW"/>
</dbReference>
<dbReference type="AlphaFoldDB" id="X1IMM4"/>
<dbReference type="PROSITE" id="PS51192">
    <property type="entry name" value="HELICASE_ATP_BIND_1"/>
    <property type="match status" value="1"/>
</dbReference>
<dbReference type="InterPro" id="IPR006935">
    <property type="entry name" value="Helicase/UvrB_N"/>
</dbReference>
<dbReference type="PANTHER" id="PTHR11274:SF0">
    <property type="entry name" value="GENERAL TRANSCRIPTION AND DNA REPAIR FACTOR IIH HELICASE SUBUNIT XPB"/>
    <property type="match status" value="1"/>
</dbReference>
<evidence type="ECO:0000256" key="1">
    <source>
        <dbReference type="ARBA" id="ARBA00022741"/>
    </source>
</evidence>
<dbReference type="SMART" id="SM00487">
    <property type="entry name" value="DEXDc"/>
    <property type="match status" value="1"/>
</dbReference>
<comment type="caution">
    <text evidence="6">The sequence shown here is derived from an EMBL/GenBank/DDBJ whole genome shotgun (WGS) entry which is preliminary data.</text>
</comment>
<gene>
    <name evidence="6" type="ORF">S03H2_46892</name>
</gene>
<keyword evidence="1" id="KW-0547">Nucleotide-binding</keyword>
<dbReference type="InterPro" id="IPR014001">
    <property type="entry name" value="Helicase_ATP-bd"/>
</dbReference>
<protein>
    <recommendedName>
        <fullName evidence="5">Helicase ATP-binding domain-containing protein</fullName>
    </recommendedName>
</protein>
<sequence>MLKKIKLRAWQKEVVDIWFKKKKGTIKVVTGAGKTILALAIIEKLQKREKDLHVAIVAPTVVLLNQWYEEIKEKSNLPEDAIGFLGAGYEDNFNDNQKRIIICVLKSAAKKLPNIVEQKLGSKLLLVVDECHRAGAPEMRKVFKVKRKYELGLSATPEREDSEEEKNGIVFNGNYNDSLLGREIGPLIYEMSLKQAFDMGILPGFELRHYGLPLTMNERSKYDSISHSIKELNSKLKEQGRGKKINSDSDLWSWCQGLSKQEGRLG</sequence>
<keyword evidence="4" id="KW-0067">ATP-binding</keyword>
<evidence type="ECO:0000256" key="4">
    <source>
        <dbReference type="ARBA" id="ARBA00022840"/>
    </source>
</evidence>